<dbReference type="Pfam" id="PF05043">
    <property type="entry name" value="Mga"/>
    <property type="match status" value="1"/>
</dbReference>
<gene>
    <name evidence="5" type="ORF">HPK16_14360</name>
</gene>
<dbReference type="InterPro" id="IPR013199">
    <property type="entry name" value="HTH_Mga_DNA-bd_dom"/>
</dbReference>
<organism evidence="5 6">
    <name type="scientific">Listeria rustica</name>
    <dbReference type="NCBI Taxonomy" id="2713503"/>
    <lineage>
        <taxon>Bacteria</taxon>
        <taxon>Bacillati</taxon>
        <taxon>Bacillota</taxon>
        <taxon>Bacilli</taxon>
        <taxon>Bacillales</taxon>
        <taxon>Listeriaceae</taxon>
        <taxon>Listeria</taxon>
    </lineage>
</organism>
<dbReference type="EMBL" id="JABJVM010000020">
    <property type="protein sequence ID" value="MBA3927518.1"/>
    <property type="molecule type" value="Genomic_DNA"/>
</dbReference>
<comment type="caution">
    <text evidence="5">The sequence shown here is derived from an EMBL/GenBank/DDBJ whole genome shotgun (WGS) entry which is preliminary data.</text>
</comment>
<evidence type="ECO:0000313" key="6">
    <source>
        <dbReference type="Proteomes" id="UP000548787"/>
    </source>
</evidence>
<dbReference type="PANTHER" id="PTHR30185">
    <property type="entry name" value="CRYPTIC BETA-GLUCOSIDE BGL OPERON ANTITERMINATOR"/>
    <property type="match status" value="1"/>
</dbReference>
<evidence type="ECO:0000259" key="4">
    <source>
        <dbReference type="Pfam" id="PF08280"/>
    </source>
</evidence>
<proteinExistence type="predicted"/>
<protein>
    <submittedName>
        <fullName evidence="5">HTH domain-containing protein</fullName>
    </submittedName>
</protein>
<dbReference type="PANTHER" id="PTHR30185:SF18">
    <property type="entry name" value="TRANSCRIPTIONAL REGULATOR MTLR"/>
    <property type="match status" value="1"/>
</dbReference>
<evidence type="ECO:0000256" key="2">
    <source>
        <dbReference type="ARBA" id="ARBA00023163"/>
    </source>
</evidence>
<keyword evidence="6" id="KW-1185">Reference proteome</keyword>
<dbReference type="InterPro" id="IPR050661">
    <property type="entry name" value="BglG_antiterminators"/>
</dbReference>
<keyword evidence="1" id="KW-0805">Transcription regulation</keyword>
<accession>A0A7W1T8R2</accession>
<evidence type="ECO:0000259" key="3">
    <source>
        <dbReference type="Pfam" id="PF05043"/>
    </source>
</evidence>
<reference evidence="5 6" key="1">
    <citation type="submission" date="2020-08" db="EMBL/GenBank/DDBJ databases">
        <title>Listeria ohnekaius sp. nov. and Listeria portnoyii sp. nov. isolated from non-agricultural and natural environments.</title>
        <authorList>
            <person name="Weller D."/>
            <person name="Belias A.M."/>
            <person name="Liao J."/>
            <person name="Guo S."/>
            <person name="Orsi R.H."/>
            <person name="Wiedmann M."/>
        </authorList>
    </citation>
    <scope>NUCLEOTIDE SEQUENCE [LARGE SCALE GENOMIC DNA]</scope>
    <source>
        <strain evidence="5 6">FSL W9-0585</strain>
    </source>
</reference>
<dbReference type="InterPro" id="IPR007737">
    <property type="entry name" value="Mga_HTH"/>
</dbReference>
<name>A0A7W1T8R2_9LIST</name>
<dbReference type="AlphaFoldDB" id="A0A7W1T8R2"/>
<dbReference type="RefSeq" id="WP_181677602.1">
    <property type="nucleotide sequence ID" value="NZ_JABJVM010000020.1"/>
</dbReference>
<feature type="domain" description="M protein trans-acting positive regulator (MGA) HTH" evidence="4">
    <location>
        <begin position="11"/>
        <end position="60"/>
    </location>
</feature>
<evidence type="ECO:0000313" key="5">
    <source>
        <dbReference type="EMBL" id="MBA3927518.1"/>
    </source>
</evidence>
<dbReference type="Proteomes" id="UP000548787">
    <property type="component" value="Unassembled WGS sequence"/>
</dbReference>
<sequence length="486" mass="56752">MKNLIVASEYRKLHLLQTLFEAPQNYQKKELADILDCSIKTLERDIVSLQELFDSDVAHVYEDSSKNILLDVGEHVNFAYLYALVVSNSHLYLLAKDIFTGQKMSLAEWANEHYTSLPTMYRRVRQIDTYLAESNLILETQPLAIKGSEINLRFFYYQIYSKSYPYTEWPFPDIPYEIVNQFILQVEAFYHIRFSLSSRIQYAISIAVSLIRMQQGNTHTFQEHWLQTWDAFAASQPEGITIDYSILEQLIGMSLSRSERFFTLAATFWSHFTHTDDFFLTARATFSPSTYLPKYTLASELTSILGEYPSTEKDFAITETIDFLSCFTFIDNINILPDIPLPQVPLEKATLADQVHKILTKYESHPNFRFIRQNKLVITNHLTDIYSILTQQTQHYDTLHIKVISKKGYLWENYLRGEIERKYSKNQIRICTDVTMNEQHSNIDLIISDFPFYEQTEIQADGLLWNIPPSLADFAQLDNILERQRA</sequence>
<feature type="domain" description="Mga helix-turn-helix" evidence="3">
    <location>
        <begin position="81"/>
        <end position="160"/>
    </location>
</feature>
<keyword evidence="2" id="KW-0804">Transcription</keyword>
<dbReference type="Pfam" id="PF08280">
    <property type="entry name" value="HTH_Mga"/>
    <property type="match status" value="1"/>
</dbReference>
<evidence type="ECO:0000256" key="1">
    <source>
        <dbReference type="ARBA" id="ARBA00023015"/>
    </source>
</evidence>